<dbReference type="PIRSF" id="PIRSF001123">
    <property type="entry name" value="PepA_GA"/>
    <property type="match status" value="1"/>
</dbReference>
<name>A0ABV7QKB0_9PSEU</name>
<dbReference type="Gene3D" id="3.40.630.10">
    <property type="entry name" value="Zn peptidases"/>
    <property type="match status" value="1"/>
</dbReference>
<dbReference type="InterPro" id="IPR051464">
    <property type="entry name" value="Peptidase_M42_aminopept"/>
</dbReference>
<dbReference type="SUPFAM" id="SSF53187">
    <property type="entry name" value="Zn-dependent exopeptidases"/>
    <property type="match status" value="1"/>
</dbReference>
<evidence type="ECO:0000256" key="2">
    <source>
        <dbReference type="ARBA" id="ARBA00022438"/>
    </source>
</evidence>
<keyword evidence="3" id="KW-0645">Protease</keyword>
<reference evidence="8" key="1">
    <citation type="journal article" date="2019" name="Int. J. Syst. Evol. Microbiol.">
        <title>The Global Catalogue of Microorganisms (GCM) 10K type strain sequencing project: providing services to taxonomists for standard genome sequencing and annotation.</title>
        <authorList>
            <consortium name="The Broad Institute Genomics Platform"/>
            <consortium name="The Broad Institute Genome Sequencing Center for Infectious Disease"/>
            <person name="Wu L."/>
            <person name="Ma J."/>
        </authorList>
    </citation>
    <scope>NUCLEOTIDE SEQUENCE [LARGE SCALE GENOMIC DNA]</scope>
    <source>
        <strain evidence="8">CGMCC 4.7682</strain>
    </source>
</reference>
<evidence type="ECO:0008006" key="9">
    <source>
        <dbReference type="Google" id="ProtNLM"/>
    </source>
</evidence>
<keyword evidence="8" id="KW-1185">Reference proteome</keyword>
<dbReference type="Proteomes" id="UP001595764">
    <property type="component" value="Unassembled WGS sequence"/>
</dbReference>
<gene>
    <name evidence="7" type="ORF">ACFORO_20675</name>
</gene>
<sequence length="363" mass="37686">MPNPDGSSHYAPDAATLRRRLLPLLAARGPSGYEEEPVRAWVELAGEFADVHVDPLGSGHAVVNPGSTPRITLIGHIDEIGLSVSHIDDAGRLWAVSIGCWDAAILYGQHVVVLAEDGRVPGVIGTAPPHLNDEDSSPKMADLWIDIGATSRADAQSVITVGDPVVFGASPVDLLNGRIAAPALDNRLGALAVLEAARAAAAASVTAEISVVASVREETSYHGAMGAVYATNPNFALAIDTTFASDIPQDGIERKTGDHRLGSGPAIGRGAVTDEPMARSLRRLAKELEIPYTIEAYGDESGSDADAMAAVAAGIRCGVLNIPIRHMHSSGEVADLADLAGTIDLAAAFCLAGGDPMRPMREP</sequence>
<organism evidence="7 8">
    <name type="scientific">Amycolatopsis halotolerans</name>
    <dbReference type="NCBI Taxonomy" id="330083"/>
    <lineage>
        <taxon>Bacteria</taxon>
        <taxon>Bacillati</taxon>
        <taxon>Actinomycetota</taxon>
        <taxon>Actinomycetes</taxon>
        <taxon>Pseudonocardiales</taxon>
        <taxon>Pseudonocardiaceae</taxon>
        <taxon>Amycolatopsis</taxon>
    </lineage>
</organism>
<dbReference type="Pfam" id="PF05343">
    <property type="entry name" value="Peptidase_M42"/>
    <property type="match status" value="1"/>
</dbReference>
<protein>
    <recommendedName>
        <fullName evidence="9">Endoglucanase</fullName>
    </recommendedName>
</protein>
<dbReference type="PANTHER" id="PTHR32481">
    <property type="entry name" value="AMINOPEPTIDASE"/>
    <property type="match status" value="1"/>
</dbReference>
<accession>A0ABV7QKB0</accession>
<dbReference type="SUPFAM" id="SSF101821">
    <property type="entry name" value="Aminopeptidase/glucanase lid domain"/>
    <property type="match status" value="1"/>
</dbReference>
<dbReference type="InterPro" id="IPR023367">
    <property type="entry name" value="Peptidase_M42_dom2"/>
</dbReference>
<evidence type="ECO:0000256" key="3">
    <source>
        <dbReference type="ARBA" id="ARBA00022670"/>
    </source>
</evidence>
<dbReference type="Gene3D" id="2.40.30.40">
    <property type="entry name" value="Peptidase M42, domain 2"/>
    <property type="match status" value="1"/>
</dbReference>
<evidence type="ECO:0000313" key="8">
    <source>
        <dbReference type="Proteomes" id="UP001595764"/>
    </source>
</evidence>
<keyword evidence="4" id="KW-0479">Metal-binding</keyword>
<evidence type="ECO:0000313" key="7">
    <source>
        <dbReference type="EMBL" id="MFC3512594.1"/>
    </source>
</evidence>
<dbReference type="InterPro" id="IPR008007">
    <property type="entry name" value="Peptidase_M42"/>
</dbReference>
<dbReference type="RefSeq" id="WP_377871434.1">
    <property type="nucleotide sequence ID" value="NZ_JBHMAY010000029.1"/>
</dbReference>
<dbReference type="PANTHER" id="PTHR32481:SF20">
    <property type="entry name" value="AMINOPEPTIDASE YSDC"/>
    <property type="match status" value="1"/>
</dbReference>
<proteinExistence type="inferred from homology"/>
<comment type="similarity">
    <text evidence="1 6">Belongs to the peptidase M42 family.</text>
</comment>
<dbReference type="EMBL" id="JBHRWI010000024">
    <property type="protein sequence ID" value="MFC3512594.1"/>
    <property type="molecule type" value="Genomic_DNA"/>
</dbReference>
<comment type="caution">
    <text evidence="7">The sequence shown here is derived from an EMBL/GenBank/DDBJ whole genome shotgun (WGS) entry which is preliminary data.</text>
</comment>
<keyword evidence="5" id="KW-0378">Hydrolase</keyword>
<evidence type="ECO:0000256" key="6">
    <source>
        <dbReference type="PIRNR" id="PIRNR001123"/>
    </source>
</evidence>
<evidence type="ECO:0000256" key="4">
    <source>
        <dbReference type="ARBA" id="ARBA00022723"/>
    </source>
</evidence>
<evidence type="ECO:0000256" key="5">
    <source>
        <dbReference type="ARBA" id="ARBA00022801"/>
    </source>
</evidence>
<keyword evidence="2" id="KW-0031">Aminopeptidase</keyword>
<evidence type="ECO:0000256" key="1">
    <source>
        <dbReference type="ARBA" id="ARBA00006272"/>
    </source>
</evidence>